<accession>A0A915CLH8</accession>
<proteinExistence type="predicted"/>
<evidence type="ECO:0000256" key="1">
    <source>
        <dbReference type="SAM" id="MobiDB-lite"/>
    </source>
</evidence>
<keyword evidence="2" id="KW-1185">Reference proteome</keyword>
<dbReference type="Proteomes" id="UP000887569">
    <property type="component" value="Unplaced"/>
</dbReference>
<reference evidence="3" key="1">
    <citation type="submission" date="2022-11" db="UniProtKB">
        <authorList>
            <consortium name="WormBaseParasite"/>
        </authorList>
    </citation>
    <scope>IDENTIFICATION</scope>
</reference>
<evidence type="ECO:0000313" key="3">
    <source>
        <dbReference type="WBParaSite" id="PgR320_g001_t01"/>
    </source>
</evidence>
<organism evidence="2 3">
    <name type="scientific">Parascaris univalens</name>
    <name type="common">Nematode worm</name>
    <dbReference type="NCBI Taxonomy" id="6257"/>
    <lineage>
        <taxon>Eukaryota</taxon>
        <taxon>Metazoa</taxon>
        <taxon>Ecdysozoa</taxon>
        <taxon>Nematoda</taxon>
        <taxon>Chromadorea</taxon>
        <taxon>Rhabditida</taxon>
        <taxon>Spirurina</taxon>
        <taxon>Ascaridomorpha</taxon>
        <taxon>Ascaridoidea</taxon>
        <taxon>Ascarididae</taxon>
        <taxon>Parascaris</taxon>
    </lineage>
</organism>
<evidence type="ECO:0000313" key="2">
    <source>
        <dbReference type="Proteomes" id="UP000887569"/>
    </source>
</evidence>
<protein>
    <submittedName>
        <fullName evidence="3">Uncharacterized protein</fullName>
    </submittedName>
</protein>
<sequence>MFPAGYHQEGPEPARSRDSRDGVGRERAGIPAQAGATVKRLNTPDLKKCLHSRTSGIQPRMKLSNNRRLVMPLDEVPGLHARYTQLRC</sequence>
<dbReference type="AlphaFoldDB" id="A0A915CLH8"/>
<dbReference type="WBParaSite" id="PgR320_g001_t01">
    <property type="protein sequence ID" value="PgR320_g001_t01"/>
    <property type="gene ID" value="PgR320_g001"/>
</dbReference>
<name>A0A915CLH8_PARUN</name>
<feature type="region of interest" description="Disordered" evidence="1">
    <location>
        <begin position="1"/>
        <end position="37"/>
    </location>
</feature>
<feature type="compositionally biased region" description="Basic and acidic residues" evidence="1">
    <location>
        <begin position="9"/>
        <end position="28"/>
    </location>
</feature>